<proteinExistence type="predicted"/>
<dbReference type="RefSeq" id="WP_153570990.1">
    <property type="nucleotide sequence ID" value="NZ_CP045725.1"/>
</dbReference>
<dbReference type="AlphaFoldDB" id="A0A5Q2F690"/>
<dbReference type="InterPro" id="IPR011251">
    <property type="entry name" value="Luciferase-like_dom"/>
</dbReference>
<evidence type="ECO:0000259" key="1">
    <source>
        <dbReference type="Pfam" id="PF00296"/>
    </source>
</evidence>
<feature type="domain" description="Luciferase-like" evidence="1">
    <location>
        <begin position="18"/>
        <end position="289"/>
    </location>
</feature>
<name>A0A5Q2F690_9ACTN</name>
<reference evidence="2 3" key="1">
    <citation type="submission" date="2019-10" db="EMBL/GenBank/DDBJ databases">
        <title>Genomic analysis of Raineyella sp. CBA3103.</title>
        <authorList>
            <person name="Roh S.W."/>
        </authorList>
    </citation>
    <scope>NUCLEOTIDE SEQUENCE [LARGE SCALE GENOMIC DNA]</scope>
    <source>
        <strain evidence="2 3">CBA3103</strain>
    </source>
</reference>
<keyword evidence="2" id="KW-0560">Oxidoreductase</keyword>
<dbReference type="PANTHER" id="PTHR30137">
    <property type="entry name" value="LUCIFERASE-LIKE MONOOXYGENASE"/>
    <property type="match status" value="1"/>
</dbReference>
<dbReference type="InterPro" id="IPR024003">
    <property type="entry name" value="Luciferase-like_KPN01858"/>
</dbReference>
<keyword evidence="2" id="KW-0503">Monooxygenase</keyword>
<dbReference type="InterPro" id="IPR050766">
    <property type="entry name" value="Bact_Lucif_Oxidored"/>
</dbReference>
<keyword evidence="3" id="KW-1185">Reference proteome</keyword>
<accession>A0A5Q2F690</accession>
<dbReference type="GO" id="GO:0005829">
    <property type="term" value="C:cytosol"/>
    <property type="evidence" value="ECO:0007669"/>
    <property type="project" value="TreeGrafter"/>
</dbReference>
<dbReference type="InterPro" id="IPR036661">
    <property type="entry name" value="Luciferase-like_sf"/>
</dbReference>
<dbReference type="PANTHER" id="PTHR30137:SF15">
    <property type="entry name" value="BLL6902 PROTEIN"/>
    <property type="match status" value="1"/>
</dbReference>
<dbReference type="NCBIfam" id="TIGR04027">
    <property type="entry name" value="LLM_KPN_01858"/>
    <property type="match status" value="1"/>
</dbReference>
<evidence type="ECO:0000313" key="3">
    <source>
        <dbReference type="Proteomes" id="UP000386847"/>
    </source>
</evidence>
<gene>
    <name evidence="2" type="ORF">Rai3103_00900</name>
</gene>
<dbReference type="EMBL" id="CP045725">
    <property type="protein sequence ID" value="QGF22480.1"/>
    <property type="molecule type" value="Genomic_DNA"/>
</dbReference>
<protein>
    <submittedName>
        <fullName evidence="2">Putative FMN-dependent luciferase-like monooxygenase</fullName>
    </submittedName>
</protein>
<sequence length="346" mass="37934">MTAPALGFFTRLLEDAPAADRYRYAVAQIQQAERYGYRSAWVAQHHFHESEGGLPSPLVFLAHAAARTSRIRLGTGVITLPMEAPVRLAEDLAVLDRLADGRVEVGLASGGTPGSFPAFGHRFDNRHTVYFRHLQDLLDAWEGRGVAGTENRLYPSGGTLPERLWHATFSADGARRAGRRGLGLMLSRTQPRPEGDPHASLPELQHPIIDAYLESLPPEVSPRIMASRTLFVSEDRAEAQEYGEQGLRRGVERLRYLDPRLASARLEDLTAVTDTHLGTPEDVIASLATDTVLQRATDVVFQVHSVDPPHEATLQSIALVAERVAPHFGWKVATPASAPETDRQAA</sequence>
<dbReference type="Gene3D" id="3.20.20.30">
    <property type="entry name" value="Luciferase-like domain"/>
    <property type="match status" value="1"/>
</dbReference>
<dbReference type="Proteomes" id="UP000386847">
    <property type="component" value="Chromosome"/>
</dbReference>
<dbReference type="GO" id="GO:0004497">
    <property type="term" value="F:monooxygenase activity"/>
    <property type="evidence" value="ECO:0007669"/>
    <property type="project" value="UniProtKB-KW"/>
</dbReference>
<organism evidence="2 3">
    <name type="scientific">Raineyella fluvialis</name>
    <dbReference type="NCBI Taxonomy" id="2662261"/>
    <lineage>
        <taxon>Bacteria</taxon>
        <taxon>Bacillati</taxon>
        <taxon>Actinomycetota</taxon>
        <taxon>Actinomycetes</taxon>
        <taxon>Propionibacteriales</taxon>
        <taxon>Propionibacteriaceae</taxon>
        <taxon>Raineyella</taxon>
    </lineage>
</organism>
<dbReference type="KEGG" id="rain:Rai3103_00900"/>
<dbReference type="SUPFAM" id="SSF51679">
    <property type="entry name" value="Bacterial luciferase-like"/>
    <property type="match status" value="1"/>
</dbReference>
<dbReference type="GO" id="GO:0016705">
    <property type="term" value="F:oxidoreductase activity, acting on paired donors, with incorporation or reduction of molecular oxygen"/>
    <property type="evidence" value="ECO:0007669"/>
    <property type="project" value="InterPro"/>
</dbReference>
<dbReference type="Pfam" id="PF00296">
    <property type="entry name" value="Bac_luciferase"/>
    <property type="match status" value="1"/>
</dbReference>
<evidence type="ECO:0000313" key="2">
    <source>
        <dbReference type="EMBL" id="QGF22480.1"/>
    </source>
</evidence>